<evidence type="ECO:0000313" key="3">
    <source>
        <dbReference type="Proteomes" id="UP001321580"/>
    </source>
</evidence>
<dbReference type="PANTHER" id="PTHR12126:SF11">
    <property type="entry name" value="NADH DEHYDROGENASE [UBIQUINONE] 1 ALPHA SUBCOMPLEX SUBUNIT 9, MITOCHONDRIAL"/>
    <property type="match status" value="1"/>
</dbReference>
<comment type="caution">
    <text evidence="2">The sequence shown here is derived from an EMBL/GenBank/DDBJ whole genome shotgun (WGS) entry which is preliminary data.</text>
</comment>
<evidence type="ECO:0000259" key="1">
    <source>
        <dbReference type="Pfam" id="PF01370"/>
    </source>
</evidence>
<dbReference type="Proteomes" id="UP001321580">
    <property type="component" value="Unassembled WGS sequence"/>
</dbReference>
<dbReference type="Pfam" id="PF01370">
    <property type="entry name" value="Epimerase"/>
    <property type="match status" value="1"/>
</dbReference>
<keyword evidence="3" id="KW-1185">Reference proteome</keyword>
<proteinExistence type="predicted"/>
<dbReference type="InterPro" id="IPR051207">
    <property type="entry name" value="ComplexI_NDUFA9_subunit"/>
</dbReference>
<gene>
    <name evidence="2" type="ORF">QLQ15_07395</name>
</gene>
<evidence type="ECO:0000313" key="2">
    <source>
        <dbReference type="EMBL" id="MDI9238738.1"/>
    </source>
</evidence>
<dbReference type="Gene3D" id="3.40.50.720">
    <property type="entry name" value="NAD(P)-binding Rossmann-like Domain"/>
    <property type="match status" value="1"/>
</dbReference>
<sequence length="418" mass="45019">MTATLGVTGASGYLGQALLPLALAAGWRVIALGRRPVEGPHGFRRVDLREALPADTLAGLTAVIHLAADTSGQELPPGREVAFCTELARACHERGLPLLITSSQAASPTAPNQYGRTKAAIEAETQQYGAILIRPGQVIGGREAGLFGLLVSLVRQSPVQPMLIPRPDVQPIHVDDLATVILAAIARRDLAGECIFAAGEPIPFDQLLLHIGYHRLHLRRVRVPVPASLLRAALTVASRFLGPRLSPERLDSLTRLPRLHAENDLRRLGIKLRPLAEALDRRGSARRVLLHEARTLALATVGRAPRGSLMRRYVRVLNSLDVRDSLGLAPAVLMSATAVASLDMASARRSSQRGDLAWRMDVISRLAEADPQWADGYLPLAGRAGVLRAVTDLAHSAGREVLVRAVAPWARRVGRRST</sequence>
<dbReference type="PANTHER" id="PTHR12126">
    <property type="entry name" value="NADH-UBIQUINONE OXIDOREDUCTASE 39 KDA SUBUNIT-RELATED"/>
    <property type="match status" value="1"/>
</dbReference>
<dbReference type="SUPFAM" id="SSF51735">
    <property type="entry name" value="NAD(P)-binding Rossmann-fold domains"/>
    <property type="match status" value="1"/>
</dbReference>
<name>A0ABT6XF14_9GAMM</name>
<dbReference type="InterPro" id="IPR001509">
    <property type="entry name" value="Epimerase_deHydtase"/>
</dbReference>
<dbReference type="EMBL" id="JASGBI010000001">
    <property type="protein sequence ID" value="MDI9238738.1"/>
    <property type="molecule type" value="Genomic_DNA"/>
</dbReference>
<reference evidence="2 3" key="1">
    <citation type="submission" date="2023-05" db="EMBL/GenBank/DDBJ databases">
        <title>Lysobacter sp. strain LF1 Genome sequencing and assembly.</title>
        <authorList>
            <person name="Jung Y."/>
        </authorList>
    </citation>
    <scope>NUCLEOTIDE SEQUENCE [LARGE SCALE GENOMIC DNA]</scope>
    <source>
        <strain evidence="2 3">LF1</strain>
    </source>
</reference>
<accession>A0ABT6XF14</accession>
<protein>
    <submittedName>
        <fullName evidence="2">NAD-dependent epimerase/dehydratase family protein</fullName>
    </submittedName>
</protein>
<dbReference type="RefSeq" id="WP_283212185.1">
    <property type="nucleotide sequence ID" value="NZ_JASGBI010000001.1"/>
</dbReference>
<feature type="domain" description="NAD-dependent epimerase/dehydratase" evidence="1">
    <location>
        <begin position="7"/>
        <end position="189"/>
    </location>
</feature>
<organism evidence="2 3">
    <name type="scientific">Lysobacter stagni</name>
    <dbReference type="NCBI Taxonomy" id="3045172"/>
    <lineage>
        <taxon>Bacteria</taxon>
        <taxon>Pseudomonadati</taxon>
        <taxon>Pseudomonadota</taxon>
        <taxon>Gammaproteobacteria</taxon>
        <taxon>Lysobacterales</taxon>
        <taxon>Lysobacteraceae</taxon>
        <taxon>Lysobacter</taxon>
    </lineage>
</organism>
<dbReference type="InterPro" id="IPR036291">
    <property type="entry name" value="NAD(P)-bd_dom_sf"/>
</dbReference>